<evidence type="ECO:0000256" key="5">
    <source>
        <dbReference type="ARBA" id="ARBA00022605"/>
    </source>
</evidence>
<dbReference type="SUPFAM" id="SSF55021">
    <property type="entry name" value="ACT-like"/>
    <property type="match status" value="2"/>
</dbReference>
<feature type="domain" description="ACT" evidence="9">
    <location>
        <begin position="5"/>
        <end position="79"/>
    </location>
</feature>
<dbReference type="PROSITE" id="PS51671">
    <property type="entry name" value="ACT"/>
    <property type="match status" value="1"/>
</dbReference>
<dbReference type="EC" id="2.2.1.6" evidence="8"/>
<dbReference type="GO" id="GO:0009097">
    <property type="term" value="P:isoleucine biosynthetic process"/>
    <property type="evidence" value="ECO:0007669"/>
    <property type="project" value="UniProtKB-UniRule"/>
</dbReference>
<dbReference type="InterPro" id="IPR039557">
    <property type="entry name" value="AHAS_ACT"/>
</dbReference>
<dbReference type="InterPro" id="IPR054480">
    <property type="entry name" value="AHAS_small-like_ACT"/>
</dbReference>
<dbReference type="PANTHER" id="PTHR30239:SF0">
    <property type="entry name" value="ACETOLACTATE SYNTHASE SMALL SUBUNIT 1, CHLOROPLASTIC"/>
    <property type="match status" value="1"/>
</dbReference>
<dbReference type="FunFam" id="3.30.70.260:FF:000001">
    <property type="entry name" value="Acetolactate synthase, small subunit"/>
    <property type="match status" value="1"/>
</dbReference>
<dbReference type="CDD" id="cd04878">
    <property type="entry name" value="ACT_AHAS"/>
    <property type="match status" value="1"/>
</dbReference>
<evidence type="ECO:0000256" key="3">
    <source>
        <dbReference type="ARBA" id="ARBA00006341"/>
    </source>
</evidence>
<keyword evidence="6 8" id="KW-0100">Branched-chain amino acid biosynthesis</keyword>
<dbReference type="FunFam" id="3.30.70.1150:FF:000001">
    <property type="entry name" value="Acetolactate synthase small subunit"/>
    <property type="match status" value="1"/>
</dbReference>
<name>A0A2C8F5H6_9BACT</name>
<dbReference type="AlphaFoldDB" id="A0A2C8F5H6"/>
<dbReference type="GO" id="GO:0003984">
    <property type="term" value="F:acetolactate synthase activity"/>
    <property type="evidence" value="ECO:0007669"/>
    <property type="project" value="UniProtKB-UniRule"/>
</dbReference>
<dbReference type="Pfam" id="PF22629">
    <property type="entry name" value="ACT_AHAS_ss"/>
    <property type="match status" value="1"/>
</dbReference>
<proteinExistence type="inferred from homology"/>
<comment type="subunit">
    <text evidence="4 8">Dimer of large and small chains.</text>
</comment>
<dbReference type="GO" id="GO:1990610">
    <property type="term" value="F:acetolactate synthase regulator activity"/>
    <property type="evidence" value="ECO:0007669"/>
    <property type="project" value="UniProtKB-UniRule"/>
</dbReference>
<evidence type="ECO:0000256" key="2">
    <source>
        <dbReference type="ARBA" id="ARBA00005025"/>
    </source>
</evidence>
<dbReference type="PANTHER" id="PTHR30239">
    <property type="entry name" value="ACETOLACTATE SYNTHASE SMALL SUBUNIT"/>
    <property type="match status" value="1"/>
</dbReference>
<dbReference type="GO" id="GO:0009099">
    <property type="term" value="P:L-valine biosynthetic process"/>
    <property type="evidence" value="ECO:0007669"/>
    <property type="project" value="UniProtKB-UniRule"/>
</dbReference>
<dbReference type="UniPathway" id="UPA00047">
    <property type="reaction ID" value="UER00055"/>
</dbReference>
<keyword evidence="5 8" id="KW-0028">Amino-acid biosynthesis</keyword>
<evidence type="ECO:0000313" key="11">
    <source>
        <dbReference type="Proteomes" id="UP000219215"/>
    </source>
</evidence>
<comment type="pathway">
    <text evidence="1 8">Amino-acid biosynthesis; L-isoleucine biosynthesis; L-isoleucine from 2-oxobutanoate: step 1/4.</text>
</comment>
<dbReference type="Proteomes" id="UP000219215">
    <property type="component" value="Chromosome DPRO"/>
</dbReference>
<dbReference type="GO" id="GO:0005829">
    <property type="term" value="C:cytosol"/>
    <property type="evidence" value="ECO:0007669"/>
    <property type="project" value="TreeGrafter"/>
</dbReference>
<dbReference type="InterPro" id="IPR002912">
    <property type="entry name" value="ACT_dom"/>
</dbReference>
<comment type="pathway">
    <text evidence="2 8">Amino-acid biosynthesis; L-valine biosynthesis; L-valine from pyruvate: step 1/4.</text>
</comment>
<evidence type="ECO:0000256" key="6">
    <source>
        <dbReference type="ARBA" id="ARBA00023304"/>
    </source>
</evidence>
<accession>A0A2C8F5H6</accession>
<sequence>MSKHTLSVIVENEPGVLSRVAGLFSGRGFNIYSLNVAPTLEKGVSLMTIVAEGDDNIIEQIVKQLRKLVPTIKVKDFTELNSVDREMVLLKVNAEDSKRAEILRIVDIFRCKVVDVSADELTIEVTGDQGKIKAIVELLTRFGIKEIARTGNVALKRSMQIDL</sequence>
<evidence type="ECO:0000256" key="1">
    <source>
        <dbReference type="ARBA" id="ARBA00004974"/>
    </source>
</evidence>
<dbReference type="InterPro" id="IPR045865">
    <property type="entry name" value="ACT-like_dom_sf"/>
</dbReference>
<keyword evidence="11" id="KW-1185">Reference proteome</keyword>
<comment type="catalytic activity">
    <reaction evidence="7 8">
        <text>2 pyruvate + H(+) = (2S)-2-acetolactate + CO2</text>
        <dbReference type="Rhea" id="RHEA:25249"/>
        <dbReference type="ChEBI" id="CHEBI:15361"/>
        <dbReference type="ChEBI" id="CHEBI:15378"/>
        <dbReference type="ChEBI" id="CHEBI:16526"/>
        <dbReference type="ChEBI" id="CHEBI:58476"/>
        <dbReference type="EC" id="2.2.1.6"/>
    </reaction>
</comment>
<dbReference type="NCBIfam" id="NF008864">
    <property type="entry name" value="PRK11895.1"/>
    <property type="match status" value="1"/>
</dbReference>
<evidence type="ECO:0000259" key="9">
    <source>
        <dbReference type="PROSITE" id="PS51671"/>
    </source>
</evidence>
<dbReference type="InterPro" id="IPR004789">
    <property type="entry name" value="Acetalactate_synth_ssu"/>
</dbReference>
<dbReference type="NCBIfam" id="TIGR00119">
    <property type="entry name" value="acolac_sm"/>
    <property type="match status" value="1"/>
</dbReference>
<dbReference type="RefSeq" id="WP_097010959.1">
    <property type="nucleotide sequence ID" value="NZ_LT907975.1"/>
</dbReference>
<dbReference type="Pfam" id="PF10369">
    <property type="entry name" value="ALS_ss_C"/>
    <property type="match status" value="1"/>
</dbReference>
<dbReference type="Gene3D" id="3.30.70.1150">
    <property type="entry name" value="ACT-like. Chain A, domain 2"/>
    <property type="match status" value="1"/>
</dbReference>
<protein>
    <recommendedName>
        <fullName evidence="8">Acetolactate synthase small subunit</fullName>
        <shortName evidence="8">AHAS</shortName>
        <shortName evidence="8">ALS</shortName>
        <ecNumber evidence="8">2.2.1.6</ecNumber>
    </recommendedName>
    <alternativeName>
        <fullName evidence="8">Acetohydroxy-acid synthase small subunit</fullName>
    </alternativeName>
</protein>
<evidence type="ECO:0000256" key="8">
    <source>
        <dbReference type="RuleBase" id="RU368092"/>
    </source>
</evidence>
<comment type="function">
    <text evidence="8">Catalyzes the conversion of 2 pyruvate molecules into acetolactate in the first common step of the biosynthetic pathway of the branched-amino acids such as leucine, isoleucine, and valine.</text>
</comment>
<dbReference type="EMBL" id="LT907975">
    <property type="protein sequence ID" value="SOB57759.1"/>
    <property type="molecule type" value="Genomic_DNA"/>
</dbReference>
<keyword evidence="8 10" id="KW-0808">Transferase</keyword>
<evidence type="ECO:0000256" key="4">
    <source>
        <dbReference type="ARBA" id="ARBA00011744"/>
    </source>
</evidence>
<organism evidence="10 11">
    <name type="scientific">Pseudodesulfovibrio profundus</name>
    <dbReference type="NCBI Taxonomy" id="57320"/>
    <lineage>
        <taxon>Bacteria</taxon>
        <taxon>Pseudomonadati</taxon>
        <taxon>Thermodesulfobacteriota</taxon>
        <taxon>Desulfovibrionia</taxon>
        <taxon>Desulfovibrionales</taxon>
        <taxon>Desulfovibrionaceae</taxon>
    </lineage>
</organism>
<dbReference type="InterPro" id="IPR027271">
    <property type="entry name" value="Acetolactate_synth/TF_NikR_C"/>
</dbReference>
<dbReference type="KEGG" id="pprf:DPRO_0869"/>
<dbReference type="UniPathway" id="UPA00049">
    <property type="reaction ID" value="UER00059"/>
</dbReference>
<comment type="similarity">
    <text evidence="3 8">Belongs to the acetolactate synthase small subunit family.</text>
</comment>
<evidence type="ECO:0000256" key="7">
    <source>
        <dbReference type="ARBA" id="ARBA00048670"/>
    </source>
</evidence>
<evidence type="ECO:0000313" key="10">
    <source>
        <dbReference type="EMBL" id="SOB57759.1"/>
    </source>
</evidence>
<gene>
    <name evidence="10" type="primary">ilvH</name>
    <name evidence="10" type="ORF">DPRO_0869</name>
</gene>
<dbReference type="InterPro" id="IPR019455">
    <property type="entry name" value="Acetolactate_synth_ssu_C"/>
</dbReference>
<reference evidence="11" key="1">
    <citation type="submission" date="2017-09" db="EMBL/GenBank/DDBJ databases">
        <authorList>
            <person name="Regsiter A."/>
            <person name="William W."/>
        </authorList>
    </citation>
    <scope>NUCLEOTIDE SEQUENCE [LARGE SCALE GENOMIC DNA]</scope>
    <source>
        <strain evidence="11">500-1</strain>
    </source>
</reference>
<dbReference type="Gene3D" id="3.30.70.260">
    <property type="match status" value="1"/>
</dbReference>
<dbReference type="OrthoDB" id="9787365at2"/>